<sequence length="57" mass="6253">MPEQQPPRPAASEREERVSGPPVQHAYVSPGVTFIPVEEPVPPCPYPCTPCVEKGRQ</sequence>
<keyword evidence="3" id="KW-1185">Reference proteome</keyword>
<evidence type="ECO:0000313" key="2">
    <source>
        <dbReference type="EMBL" id="BDM66682.1"/>
    </source>
</evidence>
<proteinExistence type="predicted"/>
<evidence type="ECO:0000256" key="1">
    <source>
        <dbReference type="SAM" id="MobiDB-lite"/>
    </source>
</evidence>
<reference evidence="2" key="1">
    <citation type="submission" date="2022-06" db="EMBL/GenBank/DDBJ databases">
        <title>Complete genome sequence of Streptomyces nigrescens HEK616.</title>
        <authorList>
            <person name="Asamizu S."/>
            <person name="Onaka H."/>
        </authorList>
    </citation>
    <scope>NUCLEOTIDE SEQUENCE</scope>
    <source>
        <strain evidence="2">HEK616</strain>
    </source>
</reference>
<dbReference type="Proteomes" id="UP001059597">
    <property type="component" value="Chromosome"/>
</dbReference>
<evidence type="ECO:0000313" key="3">
    <source>
        <dbReference type="Proteomes" id="UP001059597"/>
    </source>
</evidence>
<accession>A0ABM7ZK33</accession>
<gene>
    <name evidence="2" type="ORF">HEK616_01690</name>
</gene>
<organism evidence="2 3">
    <name type="scientific">Streptomyces nigrescens</name>
    <dbReference type="NCBI Taxonomy" id="1920"/>
    <lineage>
        <taxon>Bacteria</taxon>
        <taxon>Bacillati</taxon>
        <taxon>Actinomycetota</taxon>
        <taxon>Actinomycetes</taxon>
        <taxon>Kitasatosporales</taxon>
        <taxon>Streptomycetaceae</taxon>
        <taxon>Streptomyces</taxon>
    </lineage>
</organism>
<feature type="region of interest" description="Disordered" evidence="1">
    <location>
        <begin position="1"/>
        <end position="25"/>
    </location>
</feature>
<name>A0ABM7ZK33_STRNI</name>
<protein>
    <submittedName>
        <fullName evidence="2">Uncharacterized protein</fullName>
    </submittedName>
</protein>
<dbReference type="EMBL" id="AP026073">
    <property type="protein sequence ID" value="BDM66682.1"/>
    <property type="molecule type" value="Genomic_DNA"/>
</dbReference>